<keyword evidence="3" id="KW-1185">Reference proteome</keyword>
<comment type="caution">
    <text evidence="2">The sequence shown here is derived from an EMBL/GenBank/DDBJ whole genome shotgun (WGS) entry which is preliminary data.</text>
</comment>
<sequence length="177" mass="20182">MEIAETQDQEKSRHRHQSEEKKKKTKQLGNREQNYQPCNDRSSDTSPCFTLRSSRDDSNSMTIKTLVMSLAASPEPLCWPPVRNVHSNVVTFSTPSHRLIYPDILAEQDSRKQYQHQSTICFGGPSQCHAHNDLHNVLAMRPTVFPVTTFIRLVPARGPYTRPRDPSIDITLLPSDI</sequence>
<dbReference type="Proteomes" id="UP001283361">
    <property type="component" value="Unassembled WGS sequence"/>
</dbReference>
<feature type="compositionally biased region" description="Polar residues" evidence="1">
    <location>
        <begin position="27"/>
        <end position="52"/>
    </location>
</feature>
<organism evidence="2 3">
    <name type="scientific">Elysia crispata</name>
    <name type="common">lettuce slug</name>
    <dbReference type="NCBI Taxonomy" id="231223"/>
    <lineage>
        <taxon>Eukaryota</taxon>
        <taxon>Metazoa</taxon>
        <taxon>Spiralia</taxon>
        <taxon>Lophotrochozoa</taxon>
        <taxon>Mollusca</taxon>
        <taxon>Gastropoda</taxon>
        <taxon>Heterobranchia</taxon>
        <taxon>Euthyneura</taxon>
        <taxon>Panpulmonata</taxon>
        <taxon>Sacoglossa</taxon>
        <taxon>Placobranchoidea</taxon>
        <taxon>Plakobranchidae</taxon>
        <taxon>Elysia</taxon>
    </lineage>
</organism>
<feature type="region of interest" description="Disordered" evidence="1">
    <location>
        <begin position="1"/>
        <end position="56"/>
    </location>
</feature>
<dbReference type="EMBL" id="JAWDGP010001758">
    <property type="protein sequence ID" value="KAK3788446.1"/>
    <property type="molecule type" value="Genomic_DNA"/>
</dbReference>
<dbReference type="AlphaFoldDB" id="A0AAE1DZ77"/>
<evidence type="ECO:0000313" key="3">
    <source>
        <dbReference type="Proteomes" id="UP001283361"/>
    </source>
</evidence>
<accession>A0AAE1DZ77</accession>
<evidence type="ECO:0000313" key="2">
    <source>
        <dbReference type="EMBL" id="KAK3788446.1"/>
    </source>
</evidence>
<evidence type="ECO:0000256" key="1">
    <source>
        <dbReference type="SAM" id="MobiDB-lite"/>
    </source>
</evidence>
<proteinExistence type="predicted"/>
<reference evidence="2" key="1">
    <citation type="journal article" date="2023" name="G3 (Bethesda)">
        <title>A reference genome for the long-term kleptoplast-retaining sea slug Elysia crispata morphotype clarki.</title>
        <authorList>
            <person name="Eastman K.E."/>
            <person name="Pendleton A.L."/>
            <person name="Shaikh M.A."/>
            <person name="Suttiyut T."/>
            <person name="Ogas R."/>
            <person name="Tomko P."/>
            <person name="Gavelis G."/>
            <person name="Widhalm J.R."/>
            <person name="Wisecaver J.H."/>
        </authorList>
    </citation>
    <scope>NUCLEOTIDE SEQUENCE</scope>
    <source>
        <strain evidence="2">ECLA1</strain>
    </source>
</reference>
<protein>
    <submittedName>
        <fullName evidence="2">Uncharacterized protein</fullName>
    </submittedName>
</protein>
<gene>
    <name evidence="2" type="ORF">RRG08_004741</name>
</gene>
<name>A0AAE1DZ77_9GAST</name>